<dbReference type="InterPro" id="IPR011662">
    <property type="entry name" value="Secretin/TonB_short_N"/>
</dbReference>
<dbReference type="InterPro" id="IPR036942">
    <property type="entry name" value="Beta-barrel_TonB_sf"/>
</dbReference>
<evidence type="ECO:0000256" key="10">
    <source>
        <dbReference type="ARBA" id="ARBA00023237"/>
    </source>
</evidence>
<keyword evidence="2 11" id="KW-0813">Transport</keyword>
<dbReference type="PROSITE" id="PS51257">
    <property type="entry name" value="PROKAR_LIPOPROTEIN"/>
    <property type="match status" value="1"/>
</dbReference>
<dbReference type="AlphaFoldDB" id="A0A2D2AU24"/>
<organism evidence="15 16">
    <name type="scientific">Caulobacter mirabilis</name>
    <dbReference type="NCBI Taxonomy" id="69666"/>
    <lineage>
        <taxon>Bacteria</taxon>
        <taxon>Pseudomonadati</taxon>
        <taxon>Pseudomonadota</taxon>
        <taxon>Alphaproteobacteria</taxon>
        <taxon>Caulobacterales</taxon>
        <taxon>Caulobacteraceae</taxon>
        <taxon>Caulobacter</taxon>
    </lineage>
</organism>
<keyword evidence="3 11" id="KW-1134">Transmembrane beta strand</keyword>
<keyword evidence="6" id="KW-0408">Iron</keyword>
<dbReference type="InterPro" id="IPR039426">
    <property type="entry name" value="TonB-dep_rcpt-like"/>
</dbReference>
<feature type="signal peptide" evidence="13">
    <location>
        <begin position="1"/>
        <end position="29"/>
    </location>
</feature>
<keyword evidence="13" id="KW-0732">Signal</keyword>
<feature type="domain" description="Secretin/TonB short N-terminal" evidence="14">
    <location>
        <begin position="54"/>
        <end position="105"/>
    </location>
</feature>
<dbReference type="Gene3D" id="2.40.170.20">
    <property type="entry name" value="TonB-dependent receptor, beta-barrel domain"/>
    <property type="match status" value="3"/>
</dbReference>
<dbReference type="InterPro" id="IPR012910">
    <property type="entry name" value="Plug_dom"/>
</dbReference>
<evidence type="ECO:0000259" key="14">
    <source>
        <dbReference type="SMART" id="SM00965"/>
    </source>
</evidence>
<dbReference type="PANTHER" id="PTHR32552">
    <property type="entry name" value="FERRICHROME IRON RECEPTOR-RELATED"/>
    <property type="match status" value="1"/>
</dbReference>
<name>A0A2D2AU24_9CAUL</name>
<evidence type="ECO:0000313" key="16">
    <source>
        <dbReference type="Proteomes" id="UP000228945"/>
    </source>
</evidence>
<dbReference type="GO" id="GO:0009279">
    <property type="term" value="C:cell outer membrane"/>
    <property type="evidence" value="ECO:0007669"/>
    <property type="project" value="UniProtKB-SubCell"/>
</dbReference>
<feature type="chain" id="PRO_5013608511" evidence="13">
    <location>
        <begin position="30"/>
        <end position="1076"/>
    </location>
</feature>
<evidence type="ECO:0000256" key="7">
    <source>
        <dbReference type="ARBA" id="ARBA00023065"/>
    </source>
</evidence>
<evidence type="ECO:0000256" key="11">
    <source>
        <dbReference type="PROSITE-ProRule" id="PRU01360"/>
    </source>
</evidence>
<proteinExistence type="inferred from homology"/>
<evidence type="ECO:0000313" key="15">
    <source>
        <dbReference type="EMBL" id="ATQ41508.1"/>
    </source>
</evidence>
<evidence type="ECO:0000256" key="13">
    <source>
        <dbReference type="SAM" id="SignalP"/>
    </source>
</evidence>
<protein>
    <submittedName>
        <fullName evidence="15">TonB-denpendent receptor</fullName>
    </submittedName>
</protein>
<gene>
    <name evidence="15" type="ORF">CSW64_03320</name>
</gene>
<evidence type="ECO:0000256" key="3">
    <source>
        <dbReference type="ARBA" id="ARBA00022452"/>
    </source>
</evidence>
<keyword evidence="5 11" id="KW-0812">Transmembrane</keyword>
<dbReference type="RefSeq" id="WP_099620764.1">
    <property type="nucleotide sequence ID" value="NZ_CP024201.1"/>
</dbReference>
<comment type="subcellular location">
    <subcellularLocation>
        <location evidence="1 11">Cell outer membrane</location>
        <topology evidence="1 11">Multi-pass membrane protein</topology>
    </subcellularLocation>
</comment>
<reference evidence="15 16" key="1">
    <citation type="submission" date="2017-10" db="EMBL/GenBank/DDBJ databases">
        <title>Genome sequence of Caulobacter mirabilis FWC38.</title>
        <authorList>
            <person name="Fiebig A."/>
            <person name="Crosson S."/>
        </authorList>
    </citation>
    <scope>NUCLEOTIDE SEQUENCE [LARGE SCALE GENOMIC DNA]</scope>
    <source>
        <strain evidence="15 16">FWC 38</strain>
    </source>
</reference>
<comment type="similarity">
    <text evidence="11 12">Belongs to the TonB-dependent receptor family.</text>
</comment>
<keyword evidence="7" id="KW-0406">Ion transport</keyword>
<dbReference type="Proteomes" id="UP000228945">
    <property type="component" value="Chromosome"/>
</dbReference>
<evidence type="ECO:0000256" key="6">
    <source>
        <dbReference type="ARBA" id="ARBA00023004"/>
    </source>
</evidence>
<dbReference type="Pfam" id="PF07660">
    <property type="entry name" value="STN"/>
    <property type="match status" value="1"/>
</dbReference>
<evidence type="ECO:0000256" key="5">
    <source>
        <dbReference type="ARBA" id="ARBA00022692"/>
    </source>
</evidence>
<dbReference type="SUPFAM" id="SSF56935">
    <property type="entry name" value="Porins"/>
    <property type="match status" value="1"/>
</dbReference>
<dbReference type="OrthoDB" id="9760333at2"/>
<keyword evidence="4" id="KW-0410">Iron transport</keyword>
<keyword evidence="16" id="KW-1185">Reference proteome</keyword>
<dbReference type="Pfam" id="PF00593">
    <property type="entry name" value="TonB_dep_Rec_b-barrel"/>
    <property type="match status" value="1"/>
</dbReference>
<dbReference type="GO" id="GO:0006826">
    <property type="term" value="P:iron ion transport"/>
    <property type="evidence" value="ECO:0007669"/>
    <property type="project" value="UniProtKB-KW"/>
</dbReference>
<evidence type="ECO:0000256" key="1">
    <source>
        <dbReference type="ARBA" id="ARBA00004571"/>
    </source>
</evidence>
<keyword evidence="15" id="KW-0675">Receptor</keyword>
<dbReference type="EMBL" id="CP024201">
    <property type="protein sequence ID" value="ATQ41508.1"/>
    <property type="molecule type" value="Genomic_DNA"/>
</dbReference>
<evidence type="ECO:0000256" key="2">
    <source>
        <dbReference type="ARBA" id="ARBA00022448"/>
    </source>
</evidence>
<evidence type="ECO:0000256" key="9">
    <source>
        <dbReference type="ARBA" id="ARBA00023136"/>
    </source>
</evidence>
<keyword evidence="8 12" id="KW-0798">TonB box</keyword>
<dbReference type="InterPro" id="IPR000531">
    <property type="entry name" value="Beta-barrel_TonB"/>
</dbReference>
<evidence type="ECO:0000256" key="4">
    <source>
        <dbReference type="ARBA" id="ARBA00022496"/>
    </source>
</evidence>
<accession>A0A2D2AU24</accession>
<keyword evidence="10 11" id="KW-0998">Cell outer membrane</keyword>
<dbReference type="KEGG" id="cmb:CSW64_03320"/>
<dbReference type="PANTHER" id="PTHR32552:SF81">
    <property type="entry name" value="TONB-DEPENDENT OUTER MEMBRANE RECEPTOR"/>
    <property type="match status" value="1"/>
</dbReference>
<dbReference type="SMART" id="SM00965">
    <property type="entry name" value="STN"/>
    <property type="match status" value="1"/>
</dbReference>
<evidence type="ECO:0000256" key="12">
    <source>
        <dbReference type="RuleBase" id="RU003357"/>
    </source>
</evidence>
<dbReference type="Pfam" id="PF07715">
    <property type="entry name" value="Plug"/>
    <property type="match status" value="1"/>
</dbReference>
<dbReference type="PROSITE" id="PS52016">
    <property type="entry name" value="TONB_DEPENDENT_REC_3"/>
    <property type="match status" value="1"/>
</dbReference>
<dbReference type="Gene3D" id="3.55.50.30">
    <property type="match status" value="1"/>
</dbReference>
<evidence type="ECO:0000256" key="8">
    <source>
        <dbReference type="ARBA" id="ARBA00023077"/>
    </source>
</evidence>
<sequence>MRSVPSARGRAALLAATAVAACIAGPAWAQARDFAIPAQSAVTAIPEFARQAGVQILVAEGAVQGARTSAVNGSYSVEEGLRRLLLGAGLEVASNDGRTITLRRASVPQVVSAGEGAEPTAVDELIVTAQKKEERLQDVPIAISAFSQQSLEAQKIEGGFDLVKAVPNVTFSKSNYSSYNFSIRGIGTKAVSATSDPGVAISFNNVALIRNRLFEQEYFDIERIEVLRGPQGTLYGRNATGGVVNMITAKPEFDTFHGSIKAEVGNYDSRRLVGTVNVPLGDMLAVRLAGSSTERSGYGTNLATGEDVDGRDLWSSRLSVSFEPADWFRADFIWEHFEEGDNRLRTGKQLCHRDEGPESVPGVDTLSVLVRGRLSQGCKPGSLYSKDAFGAPNGLSIPFVIAAQMVAQLGFTQPEYLPDDTYNPNAVLVPFMKPGIDPYGVEQSRDLRTISSIHDADYRASADILALNVDIDLTDSLTLTSQTLYNEDKVYSFQDYNRFATVPTFNSSAGLYNFYCASGFQHMPEYNCSAPEGLSTMMPGGIFTDPQIGPANTLSGFEISSSESQQYSQDFRLQSSFSGPLNFSIGANYTEFKGQNDYYLFFNVVTLLAQGFYNRSPIMGGCAGGSDGLAGPEGSGAGGGCMIVDPNPIGKLDGDGHNYFRNKNPYKLESKAVFGELYWQAASNLKITGGLRFTDDRKSFTPWRSQLLVMGFNYGPGDPVNQRWTEVTGRLGLDWRPELSFTDDTMVYAFYSHGYKGGGANPPTAVPIDQSLVVAEHPAVFKPEFIDAFEIGAKNTLLGGSLMLNASAFYYDYADYQVSKVVDRTIVNENFDAKVWGFELESVWRPTESLRLNATVGYLDTRISDGEQSIDIFDRTQGRDGWMVMTPWIQQTSNCVLPTEVVAFVVNAPLLPPRYAAFSPLFQACKVWADETGLPGLFNRADYPEANNGAGFAADLSGNELPNAPHWTFAVGAEYRWTFGDGAWEATLRGDYYRQTDSFARVYNTVSDRLRGWDNANFSLRIARPADDLTFEIYAKNVFDETPITDAFLNSDSTGMTTNVFTLDPRLIGVSVTKGF</sequence>
<keyword evidence="9 11" id="KW-0472">Membrane</keyword>